<accession>J4UL03</accession>
<evidence type="ECO:0000313" key="2">
    <source>
        <dbReference type="EMBL" id="EJT52590.1"/>
    </source>
</evidence>
<feature type="compositionally biased region" description="Low complexity" evidence="1">
    <location>
        <begin position="401"/>
        <end position="415"/>
    </location>
</feature>
<dbReference type="AlphaFoldDB" id="J4UL03"/>
<proteinExistence type="predicted"/>
<feature type="region of interest" description="Disordered" evidence="1">
    <location>
        <begin position="196"/>
        <end position="235"/>
    </location>
</feature>
<feature type="region of interest" description="Disordered" evidence="1">
    <location>
        <begin position="396"/>
        <end position="434"/>
    </location>
</feature>
<evidence type="ECO:0008006" key="4">
    <source>
        <dbReference type="Google" id="ProtNLM"/>
    </source>
</evidence>
<reference evidence="2 3" key="1">
    <citation type="journal article" date="2012" name="Eukaryot. Cell">
        <title>Draft genome sequence of CBS 2479, the standard type strain of Trichosporon asahii.</title>
        <authorList>
            <person name="Yang R.Y."/>
            <person name="Li H.T."/>
            <person name="Zhu H."/>
            <person name="Zhou G.P."/>
            <person name="Wang M."/>
            <person name="Wang L."/>
        </authorList>
    </citation>
    <scope>NUCLEOTIDE SEQUENCE [LARGE SCALE GENOMIC DNA]</scope>
    <source>
        <strain evidence="3">ATCC 90039 / CBS 2479 / JCM 2466 / KCTC 7840 / NCYC 2677 / UAMH 7654</strain>
    </source>
</reference>
<dbReference type="HOGENOM" id="CLU_631915_0_0_1"/>
<dbReference type="RefSeq" id="XP_014183729.1">
    <property type="nucleotide sequence ID" value="XM_014328254.1"/>
</dbReference>
<organism evidence="2 3">
    <name type="scientific">Trichosporon asahii var. asahii (strain ATCC 90039 / CBS 2479 / JCM 2466 / KCTC 7840 / NBRC 103889/ NCYC 2677 / UAMH 7654)</name>
    <name type="common">Yeast</name>
    <dbReference type="NCBI Taxonomy" id="1186058"/>
    <lineage>
        <taxon>Eukaryota</taxon>
        <taxon>Fungi</taxon>
        <taxon>Dikarya</taxon>
        <taxon>Basidiomycota</taxon>
        <taxon>Agaricomycotina</taxon>
        <taxon>Tremellomycetes</taxon>
        <taxon>Trichosporonales</taxon>
        <taxon>Trichosporonaceae</taxon>
        <taxon>Trichosporon</taxon>
    </lineage>
</organism>
<gene>
    <name evidence="2" type="ORF">A1Q1_03392</name>
</gene>
<protein>
    <recommendedName>
        <fullName evidence="4">F-box domain-containing protein</fullName>
    </recommendedName>
</protein>
<dbReference type="EMBL" id="ALBS01000022">
    <property type="protein sequence ID" value="EJT52590.1"/>
    <property type="molecule type" value="Genomic_DNA"/>
</dbReference>
<dbReference type="VEuPathDB" id="FungiDB:A1Q1_03392"/>
<dbReference type="KEGG" id="tasa:A1Q1_03392"/>
<name>J4UL03_TRIAS</name>
<sequence>MVSSTPAFDAAFYPHLLDLIVDSASPELLLSLRQTCTRLRDRVQAVLKQHLIFDRRGGRTLYGGLWEDAWSSGVSTEVLDLGEGNDWAASSGALTRFASGAEVDILRTFSDVSAGIRSRRVYYFASPAWGAYITPHLVPRCASLEMLVVNVPYETHLPSIDHMRTQAGYEYLNRGLECLGTAERVVILFSPRTTFTPPRPKRTSSSAHYQPVYSPSPKALTRSDTQAPPRPEVDGDLRTAHFKEVDDLAQTILRSGLSTVFELVGTEQWTFPELERAADESKPRNLQHKVWIDMVESERAKHPTVPVFEIMLRAVLRFYAVSDHSRHLASVAMAGPLPTTTVEDRYQKYLARIVFTTRAAFKAREGERQFRLMTERYPGTEGGAGLQGRNMVKGTAQVTGTSASVADADATASESPPLAHSSPPRHTPKETGDV</sequence>
<dbReference type="GeneID" id="25986905"/>
<evidence type="ECO:0000313" key="3">
    <source>
        <dbReference type="Proteomes" id="UP000002748"/>
    </source>
</evidence>
<dbReference type="Proteomes" id="UP000002748">
    <property type="component" value="Unassembled WGS sequence"/>
</dbReference>
<evidence type="ECO:0000256" key="1">
    <source>
        <dbReference type="SAM" id="MobiDB-lite"/>
    </source>
</evidence>
<comment type="caution">
    <text evidence="2">The sequence shown here is derived from an EMBL/GenBank/DDBJ whole genome shotgun (WGS) entry which is preliminary data.</text>
</comment>